<name>A0ABV9ZR00_9ACTN</name>
<keyword evidence="3" id="KW-1185">Reference proteome</keyword>
<gene>
    <name evidence="2" type="ORF">ACFPP6_00015</name>
</gene>
<reference evidence="3" key="1">
    <citation type="journal article" date="2019" name="Int. J. Syst. Evol. Microbiol.">
        <title>The Global Catalogue of Microorganisms (GCM) 10K type strain sequencing project: providing services to taxonomists for standard genome sequencing and annotation.</title>
        <authorList>
            <consortium name="The Broad Institute Genomics Platform"/>
            <consortium name="The Broad Institute Genome Sequencing Center for Infectious Disease"/>
            <person name="Wu L."/>
            <person name="Ma J."/>
        </authorList>
    </citation>
    <scope>NUCLEOTIDE SEQUENCE [LARGE SCALE GENOMIC DNA]</scope>
    <source>
        <strain evidence="3">CGMCC 4.1641</strain>
    </source>
</reference>
<evidence type="ECO:0000313" key="2">
    <source>
        <dbReference type="EMBL" id="MFC5143086.1"/>
    </source>
</evidence>
<comment type="caution">
    <text evidence="2">The sequence shown here is derived from an EMBL/GenBank/DDBJ whole genome shotgun (WGS) entry which is preliminary data.</text>
</comment>
<feature type="compositionally biased region" description="Low complexity" evidence="1">
    <location>
        <begin position="98"/>
        <end position="146"/>
    </location>
</feature>
<sequence>MEQHPRRTPVPVTLWSLLVLLLGVVCGTVPAGTGTALSAFPPVASAASGTYAVSTAGAADQVRPAFSAPDSPPAADGTRAQGLHISAAVQHTRPPGLPGAVPGPVAGPLAVPLPAGEVAGPRQERAPPAAAPSSRRTRGPPSTRSI</sequence>
<evidence type="ECO:0008006" key="4">
    <source>
        <dbReference type="Google" id="ProtNLM"/>
    </source>
</evidence>
<dbReference type="EMBL" id="JBHSKJ010000001">
    <property type="protein sequence ID" value="MFC5143086.1"/>
    <property type="molecule type" value="Genomic_DNA"/>
</dbReference>
<evidence type="ECO:0000313" key="3">
    <source>
        <dbReference type="Proteomes" id="UP001596222"/>
    </source>
</evidence>
<dbReference type="Proteomes" id="UP001596222">
    <property type="component" value="Unassembled WGS sequence"/>
</dbReference>
<proteinExistence type="predicted"/>
<accession>A0ABV9ZR00</accession>
<protein>
    <recommendedName>
        <fullName evidence="4">Secreted protein</fullName>
    </recommendedName>
</protein>
<organism evidence="2 3">
    <name type="scientific">Streptomyces aureoversilis</name>
    <dbReference type="NCBI Taxonomy" id="67277"/>
    <lineage>
        <taxon>Bacteria</taxon>
        <taxon>Bacillati</taxon>
        <taxon>Actinomycetota</taxon>
        <taxon>Actinomycetes</taxon>
        <taxon>Kitasatosporales</taxon>
        <taxon>Streptomycetaceae</taxon>
        <taxon>Streptomyces</taxon>
    </lineage>
</organism>
<feature type="region of interest" description="Disordered" evidence="1">
    <location>
        <begin position="88"/>
        <end position="146"/>
    </location>
</feature>
<dbReference type="RefSeq" id="WP_382035343.1">
    <property type="nucleotide sequence ID" value="NZ_JBHSKJ010000001.1"/>
</dbReference>
<evidence type="ECO:0000256" key="1">
    <source>
        <dbReference type="SAM" id="MobiDB-lite"/>
    </source>
</evidence>